<dbReference type="SUPFAM" id="SSF56801">
    <property type="entry name" value="Acetyl-CoA synthetase-like"/>
    <property type="match status" value="1"/>
</dbReference>
<dbReference type="Gene3D" id="3.30.300.30">
    <property type="match status" value="1"/>
</dbReference>
<dbReference type="Pfam" id="PF13193">
    <property type="entry name" value="AMP-binding_C"/>
    <property type="match status" value="1"/>
</dbReference>
<dbReference type="AlphaFoldDB" id="A0A7H4P3D1"/>
<evidence type="ECO:0000259" key="3">
    <source>
        <dbReference type="Pfam" id="PF13193"/>
    </source>
</evidence>
<evidence type="ECO:0000313" key="5">
    <source>
        <dbReference type="Proteomes" id="UP000254571"/>
    </source>
</evidence>
<accession>A0A7H4P3D1</accession>
<dbReference type="EMBL" id="UGMX01000002">
    <property type="protein sequence ID" value="STW06946.1"/>
    <property type="molecule type" value="Genomic_DNA"/>
</dbReference>
<dbReference type="InterPro" id="IPR025110">
    <property type="entry name" value="AMP-bd_C"/>
</dbReference>
<keyword evidence="1" id="KW-0596">Phosphopantetheine</keyword>
<dbReference type="PANTHER" id="PTHR44845">
    <property type="entry name" value="CARRIER DOMAIN-CONTAINING PROTEIN"/>
    <property type="match status" value="1"/>
</dbReference>
<gene>
    <name evidence="4" type="primary">dhbF</name>
    <name evidence="4" type="ORF">NCTC9149_03372</name>
</gene>
<reference evidence="4 5" key="1">
    <citation type="submission" date="2018-06" db="EMBL/GenBank/DDBJ databases">
        <authorList>
            <consortium name="Pathogen Informatics"/>
            <person name="Doyle S."/>
        </authorList>
    </citation>
    <scope>NUCLEOTIDE SEQUENCE [LARGE SCALE GENOMIC DNA]</scope>
    <source>
        <strain evidence="4 5">NCTC9149</strain>
    </source>
</reference>
<feature type="domain" description="AMP-binding enzyme C-terminal" evidence="3">
    <location>
        <begin position="64"/>
        <end position="136"/>
    </location>
</feature>
<organism evidence="4 5">
    <name type="scientific">Klebsiella grimontii</name>
    <dbReference type="NCBI Taxonomy" id="2058152"/>
    <lineage>
        <taxon>Bacteria</taxon>
        <taxon>Pseudomonadati</taxon>
        <taxon>Pseudomonadota</taxon>
        <taxon>Gammaproteobacteria</taxon>
        <taxon>Enterobacterales</taxon>
        <taxon>Enterobacteriaceae</taxon>
        <taxon>Klebsiella/Raoultella group</taxon>
        <taxon>Klebsiella</taxon>
    </lineage>
</organism>
<dbReference type="PANTHER" id="PTHR44845:SF4">
    <property type="entry name" value="NONRIBOSOMAL PEPTIDE SYNTHASE INPA"/>
    <property type="match status" value="1"/>
</dbReference>
<evidence type="ECO:0000256" key="2">
    <source>
        <dbReference type="ARBA" id="ARBA00022553"/>
    </source>
</evidence>
<comment type="caution">
    <text evidence="4">The sequence shown here is derived from an EMBL/GenBank/DDBJ whole genome shotgun (WGS) entry which is preliminary data.</text>
</comment>
<dbReference type="Proteomes" id="UP000254571">
    <property type="component" value="Unassembled WGS sequence"/>
</dbReference>
<keyword evidence="2" id="KW-0597">Phosphoprotein</keyword>
<name>A0A7H4P3D1_9ENTR</name>
<sequence>MALGYSDPQLTAERFISIPYQGTDVLFYRTDDRATCDQDSNIVLVGRGNHICKIRGFRVNLAGIEHLLRLHHAVEDVLIVVEETPDEPRLHACYVTQDDALSVADLKNHLAMHAPAWMIPEKFSRLAVLPMTANGKKDRLRLKNILLEQV</sequence>
<dbReference type="Gene3D" id="2.30.38.10">
    <property type="entry name" value="Luciferase, Domain 3"/>
    <property type="match status" value="1"/>
</dbReference>
<evidence type="ECO:0000256" key="1">
    <source>
        <dbReference type="ARBA" id="ARBA00022450"/>
    </source>
</evidence>
<evidence type="ECO:0000313" key="4">
    <source>
        <dbReference type="EMBL" id="STW06946.1"/>
    </source>
</evidence>
<proteinExistence type="predicted"/>
<protein>
    <submittedName>
        <fullName evidence="4">Iron aquisition yersiniabactin synthesis enzyme (Irp2)</fullName>
    </submittedName>
</protein>
<dbReference type="InterPro" id="IPR045851">
    <property type="entry name" value="AMP-bd_C_sf"/>
</dbReference>